<proteinExistence type="predicted"/>
<dbReference type="EMBL" id="JAIBOA010000022">
    <property type="protein sequence ID" value="MBW8486326.1"/>
    <property type="molecule type" value="Genomic_DNA"/>
</dbReference>
<sequence length="374" mass="38275">MFTSRRKTAAAVSATVVAVLAAGLTPGGVAVAKPTEPPTSTGSPNAGHAAKVSDFKTPVAALAGSPGVAKGIGPARNATQLPFKVSDKIDLRVNVGSGNALVRSTDLSLPGVKGSLTLGAAYNSLLTPATTSVAVGAHGFGWRTRSGIDVRLFPADSQVTYLGPDGESGVFDLKSGSTTDYTAPDEFRADLKKTSDGFTLTQHGSGEKTAFNADGLPTKVSDRDGNDTVYTYGSGQLASVTSSAGAAGANKATVAYGSNGLISTVTQTGGSSTRKVQYFYDGDRNLTKITSAGGVSTLLGYTGHDLTRITSGTGAVTDLPTTHPTASCRSPSTPPPAWRTSPGWPTPRRPRRRWPTRTPTSPRPSPTSPTPPTP</sequence>
<accession>A0ABS7G1F0</accession>
<dbReference type="Pfam" id="PF20148">
    <property type="entry name" value="DUF6531"/>
    <property type="match status" value="1"/>
</dbReference>
<keyword evidence="2" id="KW-0732">Signal</keyword>
<protein>
    <recommendedName>
        <fullName evidence="3">DUF6531 domain-containing protein</fullName>
    </recommendedName>
</protein>
<name>A0ABS7G1F0_9ACTN</name>
<evidence type="ECO:0000259" key="3">
    <source>
        <dbReference type="Pfam" id="PF20148"/>
    </source>
</evidence>
<feature type="compositionally biased region" description="Pro residues" evidence="1">
    <location>
        <begin position="361"/>
        <end position="374"/>
    </location>
</feature>
<evidence type="ECO:0000256" key="2">
    <source>
        <dbReference type="SAM" id="SignalP"/>
    </source>
</evidence>
<feature type="domain" description="DUF6531" evidence="3">
    <location>
        <begin position="93"/>
        <end position="171"/>
    </location>
</feature>
<dbReference type="Pfam" id="PF05593">
    <property type="entry name" value="RHS_repeat"/>
    <property type="match status" value="1"/>
</dbReference>
<dbReference type="Gene3D" id="2.180.10.10">
    <property type="entry name" value="RHS repeat-associated core"/>
    <property type="match status" value="1"/>
</dbReference>
<evidence type="ECO:0000313" key="4">
    <source>
        <dbReference type="EMBL" id="MBW8486326.1"/>
    </source>
</evidence>
<dbReference type="InterPro" id="IPR045351">
    <property type="entry name" value="DUF6531"/>
</dbReference>
<feature type="compositionally biased region" description="Polar residues" evidence="1">
    <location>
        <begin position="312"/>
        <end position="331"/>
    </location>
</feature>
<organism evidence="4 5">
    <name type="scientific">Actinomadura parmotrematis</name>
    <dbReference type="NCBI Taxonomy" id="2864039"/>
    <lineage>
        <taxon>Bacteria</taxon>
        <taxon>Bacillati</taxon>
        <taxon>Actinomycetota</taxon>
        <taxon>Actinomycetes</taxon>
        <taxon>Streptosporangiales</taxon>
        <taxon>Thermomonosporaceae</taxon>
        <taxon>Actinomadura</taxon>
    </lineage>
</organism>
<feature type="signal peptide" evidence="2">
    <location>
        <begin position="1"/>
        <end position="32"/>
    </location>
</feature>
<evidence type="ECO:0000256" key="1">
    <source>
        <dbReference type="SAM" id="MobiDB-lite"/>
    </source>
</evidence>
<evidence type="ECO:0000313" key="5">
    <source>
        <dbReference type="Proteomes" id="UP000774570"/>
    </source>
</evidence>
<comment type="caution">
    <text evidence="4">The sequence shown here is derived from an EMBL/GenBank/DDBJ whole genome shotgun (WGS) entry which is preliminary data.</text>
</comment>
<dbReference type="RefSeq" id="WP_220169558.1">
    <property type="nucleotide sequence ID" value="NZ_JAIBOA010000022.1"/>
</dbReference>
<gene>
    <name evidence="4" type="ORF">K1Y72_28435</name>
</gene>
<keyword evidence="5" id="KW-1185">Reference proteome</keyword>
<dbReference type="InterPro" id="IPR031325">
    <property type="entry name" value="RHS_repeat"/>
</dbReference>
<reference evidence="4 5" key="1">
    <citation type="submission" date="2021-07" db="EMBL/GenBank/DDBJ databases">
        <title>Actinomadura sp. PM05-2 isolated from lichen.</title>
        <authorList>
            <person name="Somphong A."/>
            <person name="Phongsopitanun W."/>
            <person name="Tanasupawat S."/>
            <person name="Peongsungnone V."/>
        </authorList>
    </citation>
    <scope>NUCLEOTIDE SEQUENCE [LARGE SCALE GENOMIC DNA]</scope>
    <source>
        <strain evidence="4 5">PM05-2</strain>
    </source>
</reference>
<feature type="region of interest" description="Disordered" evidence="1">
    <location>
        <begin position="28"/>
        <end position="50"/>
    </location>
</feature>
<dbReference type="Proteomes" id="UP000774570">
    <property type="component" value="Unassembled WGS sequence"/>
</dbReference>
<feature type="chain" id="PRO_5045561968" description="DUF6531 domain-containing protein" evidence="2">
    <location>
        <begin position="33"/>
        <end position="374"/>
    </location>
</feature>
<feature type="region of interest" description="Disordered" evidence="1">
    <location>
        <begin position="312"/>
        <end position="374"/>
    </location>
</feature>